<evidence type="ECO:0000313" key="14">
    <source>
        <dbReference type="EMBL" id="MCB5363555.1"/>
    </source>
</evidence>
<dbReference type="PANTHER" id="PTHR47755">
    <property type="entry name" value="CELL DIVISION PROTEIN FTSX"/>
    <property type="match status" value="1"/>
</dbReference>
<protein>
    <recommendedName>
        <fullName evidence="3 10">Cell division protein FtsX</fullName>
    </recommendedName>
</protein>
<feature type="transmembrane region" description="Helical" evidence="11">
    <location>
        <begin position="31"/>
        <end position="50"/>
    </location>
</feature>
<evidence type="ECO:0000256" key="4">
    <source>
        <dbReference type="ARBA" id="ARBA00022475"/>
    </source>
</evidence>
<evidence type="ECO:0000256" key="8">
    <source>
        <dbReference type="ARBA" id="ARBA00023136"/>
    </source>
</evidence>
<proteinExistence type="inferred from homology"/>
<feature type="transmembrane region" description="Helical" evidence="11">
    <location>
        <begin position="174"/>
        <end position="195"/>
    </location>
</feature>
<dbReference type="PANTHER" id="PTHR47755:SF1">
    <property type="entry name" value="CELL DIVISION PROTEIN FTSX"/>
    <property type="match status" value="1"/>
</dbReference>
<dbReference type="Proteomes" id="UP000776983">
    <property type="component" value="Unassembled WGS sequence"/>
</dbReference>
<feature type="domain" description="FtsX extracellular" evidence="13">
    <location>
        <begin position="62"/>
        <end position="156"/>
    </location>
</feature>
<keyword evidence="9 10" id="KW-0131">Cell cycle</keyword>
<evidence type="ECO:0000259" key="12">
    <source>
        <dbReference type="Pfam" id="PF02687"/>
    </source>
</evidence>
<keyword evidence="5 10" id="KW-0132">Cell division</keyword>
<keyword evidence="4 10" id="KW-1003">Cell membrane</keyword>
<comment type="subcellular location">
    <subcellularLocation>
        <location evidence="10">Cell inner membrane</location>
    </subcellularLocation>
    <subcellularLocation>
        <location evidence="1">Cell membrane</location>
        <topology evidence="1">Multi-pass membrane protein</topology>
    </subcellularLocation>
</comment>
<evidence type="ECO:0000256" key="3">
    <source>
        <dbReference type="ARBA" id="ARBA00021907"/>
    </source>
</evidence>
<evidence type="ECO:0000256" key="5">
    <source>
        <dbReference type="ARBA" id="ARBA00022618"/>
    </source>
</evidence>
<evidence type="ECO:0000256" key="6">
    <source>
        <dbReference type="ARBA" id="ARBA00022692"/>
    </source>
</evidence>
<accession>A0ABS8CBZ5</accession>
<evidence type="ECO:0000259" key="13">
    <source>
        <dbReference type="Pfam" id="PF18075"/>
    </source>
</evidence>
<name>A0ABS8CBZ5_9BURK</name>
<dbReference type="RefSeq" id="WP_226953897.1">
    <property type="nucleotide sequence ID" value="NZ_JACDXW010000003.1"/>
</dbReference>
<dbReference type="Pfam" id="PF02687">
    <property type="entry name" value="FtsX"/>
    <property type="match status" value="1"/>
</dbReference>
<sequence length="302" mass="32739">MKRWLRQHRYALAIAVRRLLAQPFSSLSNLLAIALALSVPIVGTAILLAAQPVAREVSVSPEITLFMKRDAPTDAVNDINSKLRNEFSDDVVDTRIVTRQQAYKTLQRNPNWADALSVLPENPLPDSIVVTLAESANLASRADTLVKTWREWSSVDLVQHDSAWVQRLEALLRFVRIGLGLLALGVALVVLATVFNTVRMQALAQREEIAVARLVGATESFVRRPFLYLGALIGLLASLVAIGLSALALSPLNAALAQLARSYGSQLALQLPNGASLALATLAVVILGAISALWSVNRNTRF</sequence>
<dbReference type="InterPro" id="IPR003838">
    <property type="entry name" value="ABC3_permease_C"/>
</dbReference>
<evidence type="ECO:0000256" key="10">
    <source>
        <dbReference type="PIRNR" id="PIRNR003097"/>
    </source>
</evidence>
<comment type="caution">
    <text evidence="14">The sequence shown here is derived from an EMBL/GenBank/DDBJ whole genome shotgun (WGS) entry which is preliminary data.</text>
</comment>
<reference evidence="14 15" key="1">
    <citation type="submission" date="2020-07" db="EMBL/GenBank/DDBJ databases">
        <title>Pusillimonas sp. nov., isolated from poultry manure in Taiwan.</title>
        <authorList>
            <person name="Lin S.-Y."/>
            <person name="Tang Y.-S."/>
            <person name="Young C.-C."/>
        </authorList>
    </citation>
    <scope>NUCLEOTIDE SEQUENCE [LARGE SCALE GENOMIC DNA]</scope>
    <source>
        <strain evidence="14 15">CC-YST705</strain>
    </source>
</reference>
<evidence type="ECO:0000256" key="2">
    <source>
        <dbReference type="ARBA" id="ARBA00007379"/>
    </source>
</evidence>
<evidence type="ECO:0000256" key="11">
    <source>
        <dbReference type="SAM" id="Phobius"/>
    </source>
</evidence>
<comment type="similarity">
    <text evidence="2 10">Belongs to the ABC-4 integral membrane protein family. FtsX subfamily.</text>
</comment>
<feature type="transmembrane region" description="Helical" evidence="11">
    <location>
        <begin position="277"/>
        <end position="296"/>
    </location>
</feature>
<dbReference type="InterPro" id="IPR040690">
    <property type="entry name" value="FtsX_ECD"/>
</dbReference>
<keyword evidence="8 10" id="KW-0472">Membrane</keyword>
<feature type="transmembrane region" description="Helical" evidence="11">
    <location>
        <begin position="226"/>
        <end position="256"/>
    </location>
</feature>
<dbReference type="Gene3D" id="3.30.70.3040">
    <property type="match status" value="1"/>
</dbReference>
<comment type="function">
    <text evidence="10">Part of the ABC transporter FtsEX involved in cellular division.</text>
</comment>
<dbReference type="PIRSF" id="PIRSF003097">
    <property type="entry name" value="FtsX"/>
    <property type="match status" value="1"/>
</dbReference>
<dbReference type="InterPro" id="IPR004513">
    <property type="entry name" value="FtsX"/>
</dbReference>
<gene>
    <name evidence="14" type="ORF">H0484_07310</name>
</gene>
<keyword evidence="10" id="KW-0997">Cell inner membrane</keyword>
<dbReference type="Pfam" id="PF18075">
    <property type="entry name" value="FtsX_ECD"/>
    <property type="match status" value="1"/>
</dbReference>
<keyword evidence="7 11" id="KW-1133">Transmembrane helix</keyword>
<evidence type="ECO:0000256" key="7">
    <source>
        <dbReference type="ARBA" id="ARBA00022989"/>
    </source>
</evidence>
<keyword evidence="15" id="KW-1185">Reference proteome</keyword>
<keyword evidence="6 11" id="KW-0812">Transmembrane</keyword>
<evidence type="ECO:0000256" key="1">
    <source>
        <dbReference type="ARBA" id="ARBA00004651"/>
    </source>
</evidence>
<evidence type="ECO:0000313" key="15">
    <source>
        <dbReference type="Proteomes" id="UP000776983"/>
    </source>
</evidence>
<feature type="domain" description="ABC3 transporter permease C-terminal" evidence="12">
    <location>
        <begin position="181"/>
        <end position="298"/>
    </location>
</feature>
<organism evidence="14 15">
    <name type="scientific">Mesopusillimonas faecipullorum</name>
    <dbReference type="NCBI Taxonomy" id="2755040"/>
    <lineage>
        <taxon>Bacteria</taxon>
        <taxon>Pseudomonadati</taxon>
        <taxon>Pseudomonadota</taxon>
        <taxon>Betaproteobacteria</taxon>
        <taxon>Burkholderiales</taxon>
        <taxon>Alcaligenaceae</taxon>
        <taxon>Mesopusillimonas</taxon>
    </lineage>
</organism>
<evidence type="ECO:0000256" key="9">
    <source>
        <dbReference type="ARBA" id="ARBA00023306"/>
    </source>
</evidence>
<dbReference type="EMBL" id="JACDXW010000003">
    <property type="protein sequence ID" value="MCB5363555.1"/>
    <property type="molecule type" value="Genomic_DNA"/>
</dbReference>